<dbReference type="EMBL" id="CAJVRL010000035">
    <property type="protein sequence ID" value="CAG8950110.1"/>
    <property type="molecule type" value="Genomic_DNA"/>
</dbReference>
<feature type="active site" evidence="5">
    <location>
        <position position="388"/>
    </location>
</feature>
<feature type="compositionally biased region" description="Polar residues" evidence="6">
    <location>
        <begin position="37"/>
        <end position="48"/>
    </location>
</feature>
<dbReference type="PANTHER" id="PTHR10629:SF52">
    <property type="entry name" value="DNA (CYTOSINE-5)-METHYLTRANSFERASE 1"/>
    <property type="match status" value="1"/>
</dbReference>
<evidence type="ECO:0000256" key="5">
    <source>
        <dbReference type="PROSITE-ProRule" id="PRU01016"/>
    </source>
</evidence>
<dbReference type="OrthoDB" id="414133at2759"/>
<dbReference type="GO" id="GO:0005634">
    <property type="term" value="C:nucleus"/>
    <property type="evidence" value="ECO:0007669"/>
    <property type="project" value="TreeGrafter"/>
</dbReference>
<dbReference type="GO" id="GO:0032259">
    <property type="term" value="P:methylation"/>
    <property type="evidence" value="ECO:0007669"/>
    <property type="project" value="UniProtKB-KW"/>
</dbReference>
<evidence type="ECO:0000256" key="3">
    <source>
        <dbReference type="ARBA" id="ARBA00022679"/>
    </source>
</evidence>
<reference evidence="7" key="1">
    <citation type="submission" date="2021-07" db="EMBL/GenBank/DDBJ databases">
        <authorList>
            <person name="Durling M."/>
        </authorList>
    </citation>
    <scope>NUCLEOTIDE SEQUENCE</scope>
</reference>
<dbReference type="EC" id="2.1.1.37" evidence="1"/>
<feature type="compositionally biased region" description="Basic and acidic residues" evidence="6">
    <location>
        <begin position="1"/>
        <end position="12"/>
    </location>
</feature>
<dbReference type="PRINTS" id="PR00105">
    <property type="entry name" value="C5METTRFRASE"/>
</dbReference>
<evidence type="ECO:0000256" key="4">
    <source>
        <dbReference type="ARBA" id="ARBA00022691"/>
    </source>
</evidence>
<gene>
    <name evidence="7" type="ORF">HYFRA_00008344</name>
</gene>
<evidence type="ECO:0000313" key="7">
    <source>
        <dbReference type="EMBL" id="CAG8950110.1"/>
    </source>
</evidence>
<sequence>MPTTRKAEQERRVKIKTSNRPEQSSRKGRRSTDKSGSRATHISSQVSDIKSENRGRTQKQTSIAEAEAEEEAINRISEETQPPSHRLRSQKKLGNEPISPTSEYLEHQYPENYMTKSEILQNNVENAPEDKENLLSFKWQGQLVIGKTIEYDEGLVLQVERAYKEWGNVRLAGKKLRSIRASQGLFRGPEFELFYDLDYISSGEDLPPSECATVVHESELLRYRRVFGTNHIIAGKEGQTKDSRASFVALTLKRIGLCAFGGKAHSGKQEDTNKVSTEIGLIDESICAEGVYLTREEQMKAWLAGKNVEQSLSNGQYEMGDVFSGAGGVSLAAKNAGFKVKWALEQDKKIANIWRANNEGEMYEMNSSKFLNKKKLPWVPCIHMSPPCQPFSVAHTIPGKNDKANWHTILVDTPRILNKLRPLVFTLEETQGMIRVGKNLRRKNELFNKLVETGVTFSWRQVVFQDYGVAVKRRRVIGLGVAPGETIPQFPKRTHCRYGKRVPGLSPPEMPFEILNRIPQDERSTKKTTSEKKETLGWNPYAPIGDVTTKETNWGVDYTGQYVMNSRERGDLITMTGHRWPGGQEVANKKAISNAVPPKGLEKLFEVIREWLQLRYLKREKKH</sequence>
<dbReference type="InterPro" id="IPR001525">
    <property type="entry name" value="C5_MeTfrase"/>
</dbReference>
<dbReference type="Gene3D" id="3.40.50.150">
    <property type="entry name" value="Vaccinia Virus protein VP39"/>
    <property type="match status" value="1"/>
</dbReference>
<evidence type="ECO:0000256" key="1">
    <source>
        <dbReference type="ARBA" id="ARBA00011975"/>
    </source>
</evidence>
<dbReference type="GO" id="GO:0044027">
    <property type="term" value="P:negative regulation of gene expression via chromosomal CpG island methylation"/>
    <property type="evidence" value="ECO:0007669"/>
    <property type="project" value="TreeGrafter"/>
</dbReference>
<feature type="region of interest" description="Disordered" evidence="6">
    <location>
        <begin position="1"/>
        <end position="109"/>
    </location>
</feature>
<keyword evidence="3 5" id="KW-0808">Transferase</keyword>
<dbReference type="InterPro" id="IPR029063">
    <property type="entry name" value="SAM-dependent_MTases_sf"/>
</dbReference>
<evidence type="ECO:0000313" key="8">
    <source>
        <dbReference type="Proteomes" id="UP000696280"/>
    </source>
</evidence>
<proteinExistence type="inferred from homology"/>
<evidence type="ECO:0000256" key="2">
    <source>
        <dbReference type="ARBA" id="ARBA00022603"/>
    </source>
</evidence>
<keyword evidence="2 5" id="KW-0489">Methyltransferase</keyword>
<dbReference type="GO" id="GO:0003886">
    <property type="term" value="F:DNA (cytosine-5-)-methyltransferase activity"/>
    <property type="evidence" value="ECO:0007669"/>
    <property type="project" value="UniProtKB-EC"/>
</dbReference>
<comment type="caution">
    <text evidence="7">The sequence shown here is derived from an EMBL/GenBank/DDBJ whole genome shotgun (WGS) entry which is preliminary data.</text>
</comment>
<keyword evidence="8" id="KW-1185">Reference proteome</keyword>
<protein>
    <recommendedName>
        <fullName evidence="1">DNA (cytosine-5-)-methyltransferase</fullName>
        <ecNumber evidence="1">2.1.1.37</ecNumber>
    </recommendedName>
</protein>
<dbReference type="InterPro" id="IPR050390">
    <property type="entry name" value="C5-Methyltransferase"/>
</dbReference>
<dbReference type="Proteomes" id="UP000696280">
    <property type="component" value="Unassembled WGS sequence"/>
</dbReference>
<dbReference type="PROSITE" id="PS51679">
    <property type="entry name" value="SAM_MT_C5"/>
    <property type="match status" value="1"/>
</dbReference>
<dbReference type="AlphaFoldDB" id="A0A9N9KLX2"/>
<dbReference type="Pfam" id="PF00145">
    <property type="entry name" value="DNA_methylase"/>
    <property type="match status" value="1"/>
</dbReference>
<name>A0A9N9KLX2_9HELO</name>
<keyword evidence="4 5" id="KW-0949">S-adenosyl-L-methionine</keyword>
<organism evidence="7 8">
    <name type="scientific">Hymenoscyphus fraxineus</name>
    <dbReference type="NCBI Taxonomy" id="746836"/>
    <lineage>
        <taxon>Eukaryota</taxon>
        <taxon>Fungi</taxon>
        <taxon>Dikarya</taxon>
        <taxon>Ascomycota</taxon>
        <taxon>Pezizomycotina</taxon>
        <taxon>Leotiomycetes</taxon>
        <taxon>Helotiales</taxon>
        <taxon>Helotiaceae</taxon>
        <taxon>Hymenoscyphus</taxon>
    </lineage>
</organism>
<dbReference type="GO" id="GO:0003677">
    <property type="term" value="F:DNA binding"/>
    <property type="evidence" value="ECO:0007669"/>
    <property type="project" value="TreeGrafter"/>
</dbReference>
<dbReference type="SUPFAM" id="SSF53335">
    <property type="entry name" value="S-adenosyl-L-methionine-dependent methyltransferases"/>
    <property type="match status" value="1"/>
</dbReference>
<comment type="similarity">
    <text evidence="5">Belongs to the class I-like SAM-binding methyltransferase superfamily. C5-methyltransferase family.</text>
</comment>
<evidence type="ECO:0000256" key="6">
    <source>
        <dbReference type="SAM" id="MobiDB-lite"/>
    </source>
</evidence>
<accession>A0A9N9KLX2</accession>
<dbReference type="PANTHER" id="PTHR10629">
    <property type="entry name" value="CYTOSINE-SPECIFIC METHYLTRANSFERASE"/>
    <property type="match status" value="1"/>
</dbReference>